<dbReference type="Pfam" id="PF00234">
    <property type="entry name" value="Tryp_alpha_amyl"/>
    <property type="match status" value="1"/>
</dbReference>
<dbReference type="Gene3D" id="1.10.110.10">
    <property type="entry name" value="Plant lipid-transfer and hydrophobic proteins"/>
    <property type="match status" value="1"/>
</dbReference>
<proteinExistence type="inferred from homology"/>
<sequence length="120" mass="12868">MANMRVVVPVFLLIASMVASGSEAAVNCNTVVSYLYPCATYVAQGGVVPVRCCYGIRTLIGQARTTGDRQGVCRCIKNALAGVSYTPSPKYLKNASNLLNRCRVSLPYKISPSTNCNSIR</sequence>
<evidence type="ECO:0000313" key="5">
    <source>
        <dbReference type="EMBL" id="KFK24679.1"/>
    </source>
</evidence>
<dbReference type="OrthoDB" id="1890443at2759"/>
<keyword evidence="2" id="KW-0446">Lipid-binding</keyword>
<evidence type="ECO:0000256" key="3">
    <source>
        <dbReference type="SAM" id="SignalP"/>
    </source>
</evidence>
<dbReference type="PANTHER" id="PTHR33076">
    <property type="entry name" value="NON-SPECIFIC LIPID-TRANSFER PROTEIN 2-RELATED"/>
    <property type="match status" value="1"/>
</dbReference>
<dbReference type="AlphaFoldDB" id="A0A087G477"/>
<organism evidence="5 6">
    <name type="scientific">Arabis alpina</name>
    <name type="common">Alpine rock-cress</name>
    <dbReference type="NCBI Taxonomy" id="50452"/>
    <lineage>
        <taxon>Eukaryota</taxon>
        <taxon>Viridiplantae</taxon>
        <taxon>Streptophyta</taxon>
        <taxon>Embryophyta</taxon>
        <taxon>Tracheophyta</taxon>
        <taxon>Spermatophyta</taxon>
        <taxon>Magnoliopsida</taxon>
        <taxon>eudicotyledons</taxon>
        <taxon>Gunneridae</taxon>
        <taxon>Pentapetalae</taxon>
        <taxon>rosids</taxon>
        <taxon>malvids</taxon>
        <taxon>Brassicales</taxon>
        <taxon>Brassicaceae</taxon>
        <taxon>Arabideae</taxon>
        <taxon>Arabis</taxon>
    </lineage>
</organism>
<dbReference type="InterPro" id="IPR000528">
    <property type="entry name" value="Plant_nsLTP"/>
</dbReference>
<dbReference type="CDD" id="cd01960">
    <property type="entry name" value="nsLTP1"/>
    <property type="match status" value="1"/>
</dbReference>
<dbReference type="Proteomes" id="UP000029120">
    <property type="component" value="Chromosome 8"/>
</dbReference>
<protein>
    <recommendedName>
        <fullName evidence="2">Non-specific lipid-transfer protein</fullName>
    </recommendedName>
</protein>
<keyword evidence="3" id="KW-0732">Signal</keyword>
<dbReference type="OMA" id="CIEYITT"/>
<feature type="domain" description="Bifunctional inhibitor/plant lipid transfer protein/seed storage helical" evidence="4">
    <location>
        <begin position="28"/>
        <end position="116"/>
    </location>
</feature>
<dbReference type="InterPro" id="IPR036312">
    <property type="entry name" value="Bifun_inhib/LTP/seed_sf"/>
</dbReference>
<dbReference type="EMBL" id="CM002876">
    <property type="protein sequence ID" value="KFK24679.1"/>
    <property type="molecule type" value="Genomic_DNA"/>
</dbReference>
<reference evidence="6" key="1">
    <citation type="journal article" date="2015" name="Nat. Plants">
        <title>Genome expansion of Arabis alpina linked with retrotransposition and reduced symmetric DNA methylation.</title>
        <authorList>
            <person name="Willing E.M."/>
            <person name="Rawat V."/>
            <person name="Mandakova T."/>
            <person name="Maumus F."/>
            <person name="James G.V."/>
            <person name="Nordstroem K.J."/>
            <person name="Becker C."/>
            <person name="Warthmann N."/>
            <person name="Chica C."/>
            <person name="Szarzynska B."/>
            <person name="Zytnicki M."/>
            <person name="Albani M.C."/>
            <person name="Kiefer C."/>
            <person name="Bergonzi S."/>
            <person name="Castaings L."/>
            <person name="Mateos J.L."/>
            <person name="Berns M.C."/>
            <person name="Bujdoso N."/>
            <person name="Piofczyk T."/>
            <person name="de Lorenzo L."/>
            <person name="Barrero-Sicilia C."/>
            <person name="Mateos I."/>
            <person name="Piednoel M."/>
            <person name="Hagmann J."/>
            <person name="Chen-Min-Tao R."/>
            <person name="Iglesias-Fernandez R."/>
            <person name="Schuster S.C."/>
            <person name="Alonso-Blanco C."/>
            <person name="Roudier F."/>
            <person name="Carbonero P."/>
            <person name="Paz-Ares J."/>
            <person name="Davis S.J."/>
            <person name="Pecinka A."/>
            <person name="Quesneville H."/>
            <person name="Colot V."/>
            <person name="Lysak M.A."/>
            <person name="Weigel D."/>
            <person name="Coupland G."/>
            <person name="Schneeberger K."/>
        </authorList>
    </citation>
    <scope>NUCLEOTIDE SEQUENCE [LARGE SCALE GENOMIC DNA]</scope>
    <source>
        <strain evidence="6">cv. Pajares</strain>
    </source>
</reference>
<dbReference type="SUPFAM" id="SSF47699">
    <property type="entry name" value="Bifunctional inhibitor/lipid-transfer protein/seed storage 2S albumin"/>
    <property type="match status" value="1"/>
</dbReference>
<comment type="similarity">
    <text evidence="1 2">Belongs to the plant LTP family.</text>
</comment>
<comment type="function">
    <text evidence="2">Plant non-specific lipid-transfer proteins transfer phospholipids as well as galactolipids across membranes. May play a role in wax or cutin deposition in the cell walls of expanding epidermal cells and certain secretory tissues.</text>
</comment>
<dbReference type="Gramene" id="KFK24679">
    <property type="protein sequence ID" value="KFK24679"/>
    <property type="gene ID" value="AALP_AA8G011100"/>
</dbReference>
<evidence type="ECO:0000256" key="1">
    <source>
        <dbReference type="ARBA" id="ARBA00009748"/>
    </source>
</evidence>
<keyword evidence="6" id="KW-1185">Reference proteome</keyword>
<gene>
    <name evidence="5" type="ordered locus">AALP_Aa8g011100</name>
</gene>
<dbReference type="SMART" id="SM00499">
    <property type="entry name" value="AAI"/>
    <property type="match status" value="1"/>
</dbReference>
<name>A0A087G477_ARAAL</name>
<dbReference type="PRINTS" id="PR00382">
    <property type="entry name" value="LIPIDTRNSFER"/>
</dbReference>
<evidence type="ECO:0000256" key="2">
    <source>
        <dbReference type="RuleBase" id="RU000628"/>
    </source>
</evidence>
<accession>A0A087G477</accession>
<keyword evidence="2" id="KW-0813">Transport</keyword>
<dbReference type="GO" id="GO:0008289">
    <property type="term" value="F:lipid binding"/>
    <property type="evidence" value="ECO:0007669"/>
    <property type="project" value="UniProtKB-KW"/>
</dbReference>
<feature type="signal peptide" evidence="3">
    <location>
        <begin position="1"/>
        <end position="24"/>
    </location>
</feature>
<evidence type="ECO:0000259" key="4">
    <source>
        <dbReference type="SMART" id="SM00499"/>
    </source>
</evidence>
<dbReference type="InterPro" id="IPR016140">
    <property type="entry name" value="Bifunc_inhib/LTP/seed_store"/>
</dbReference>
<evidence type="ECO:0000313" key="6">
    <source>
        <dbReference type="Proteomes" id="UP000029120"/>
    </source>
</evidence>
<feature type="chain" id="PRO_5001821596" description="Non-specific lipid-transfer protein" evidence="3">
    <location>
        <begin position="25"/>
        <end position="120"/>
    </location>
</feature>
<dbReference type="GO" id="GO:0006869">
    <property type="term" value="P:lipid transport"/>
    <property type="evidence" value="ECO:0007669"/>
    <property type="project" value="InterPro"/>
</dbReference>